<dbReference type="Proteomes" id="UP001595925">
    <property type="component" value="Unassembled WGS sequence"/>
</dbReference>
<proteinExistence type="predicted"/>
<gene>
    <name evidence="2" type="ORF">ACFPFO_20780</name>
</gene>
<feature type="transmembrane region" description="Helical" evidence="1">
    <location>
        <begin position="66"/>
        <end position="89"/>
    </location>
</feature>
<dbReference type="EMBL" id="JBHSJG010000063">
    <property type="protein sequence ID" value="MFC4990133.1"/>
    <property type="molecule type" value="Genomic_DNA"/>
</dbReference>
<organism evidence="2 3">
    <name type="scientific">Saliphagus infecundisoli</name>
    <dbReference type="NCBI Taxonomy" id="1849069"/>
    <lineage>
        <taxon>Archaea</taxon>
        <taxon>Methanobacteriati</taxon>
        <taxon>Methanobacteriota</taxon>
        <taxon>Stenosarchaea group</taxon>
        <taxon>Halobacteria</taxon>
        <taxon>Halobacteriales</taxon>
        <taxon>Natrialbaceae</taxon>
        <taxon>Saliphagus</taxon>
    </lineage>
</organism>
<feature type="transmembrane region" description="Helical" evidence="1">
    <location>
        <begin position="7"/>
        <end position="25"/>
    </location>
</feature>
<reference evidence="2 3" key="1">
    <citation type="journal article" date="2019" name="Int. J. Syst. Evol. Microbiol.">
        <title>The Global Catalogue of Microorganisms (GCM) 10K type strain sequencing project: providing services to taxonomists for standard genome sequencing and annotation.</title>
        <authorList>
            <consortium name="The Broad Institute Genomics Platform"/>
            <consortium name="The Broad Institute Genome Sequencing Center for Infectious Disease"/>
            <person name="Wu L."/>
            <person name="Ma J."/>
        </authorList>
    </citation>
    <scope>NUCLEOTIDE SEQUENCE [LARGE SCALE GENOMIC DNA]</scope>
    <source>
        <strain evidence="2 3">CGMCC 1.15824</strain>
    </source>
</reference>
<accession>A0ABD5QK58</accession>
<feature type="transmembrane region" description="Helical" evidence="1">
    <location>
        <begin position="31"/>
        <end position="54"/>
    </location>
</feature>
<keyword evidence="1" id="KW-0812">Transmembrane</keyword>
<evidence type="ECO:0000313" key="3">
    <source>
        <dbReference type="Proteomes" id="UP001595925"/>
    </source>
</evidence>
<protein>
    <submittedName>
        <fullName evidence="2">Uncharacterized protein</fullName>
    </submittedName>
</protein>
<dbReference type="RefSeq" id="WP_114577651.1">
    <property type="nucleotide sequence ID" value="NZ_JAIVEF010000010.1"/>
</dbReference>
<comment type="caution">
    <text evidence="2">The sequence shown here is derived from an EMBL/GenBank/DDBJ whole genome shotgun (WGS) entry which is preliminary data.</text>
</comment>
<sequence>MHPARFVSYCFVYSGALLVAMHLLLFSPGRWLVTIGNAATGLIIVATGGYRIVSERGEQSPEKYSLITYVMGAFALLVTALFLVALSIAW</sequence>
<evidence type="ECO:0000256" key="1">
    <source>
        <dbReference type="SAM" id="Phobius"/>
    </source>
</evidence>
<dbReference type="AlphaFoldDB" id="A0ABD5QK58"/>
<keyword evidence="1" id="KW-1133">Transmembrane helix</keyword>
<keyword evidence="3" id="KW-1185">Reference proteome</keyword>
<evidence type="ECO:0000313" key="2">
    <source>
        <dbReference type="EMBL" id="MFC4990133.1"/>
    </source>
</evidence>
<keyword evidence="1" id="KW-0472">Membrane</keyword>
<name>A0ABD5QK58_9EURY</name>